<feature type="domain" description="DUF4283" evidence="1">
    <location>
        <begin position="22"/>
        <end position="90"/>
    </location>
</feature>
<dbReference type="InterPro" id="IPR025558">
    <property type="entry name" value="DUF4283"/>
</dbReference>
<dbReference type="Gramene" id="OIT04535">
    <property type="protein sequence ID" value="OIT04535"/>
    <property type="gene ID" value="A4A49_65261"/>
</dbReference>
<gene>
    <name evidence="2" type="ORF">A4A49_65261</name>
</gene>
<comment type="caution">
    <text evidence="2">The sequence shown here is derived from an EMBL/GenBank/DDBJ whole genome shotgun (WGS) entry which is preliminary data.</text>
</comment>
<dbReference type="Pfam" id="PF14111">
    <property type="entry name" value="DUF4283"/>
    <property type="match status" value="1"/>
</dbReference>
<feature type="non-terminal residue" evidence="2">
    <location>
        <position position="1"/>
    </location>
</feature>
<proteinExistence type="predicted"/>
<organism evidence="2 3">
    <name type="scientific">Nicotiana attenuata</name>
    <name type="common">Coyote tobacco</name>
    <dbReference type="NCBI Taxonomy" id="49451"/>
    <lineage>
        <taxon>Eukaryota</taxon>
        <taxon>Viridiplantae</taxon>
        <taxon>Streptophyta</taxon>
        <taxon>Embryophyta</taxon>
        <taxon>Tracheophyta</taxon>
        <taxon>Spermatophyta</taxon>
        <taxon>Magnoliopsida</taxon>
        <taxon>eudicotyledons</taxon>
        <taxon>Gunneridae</taxon>
        <taxon>Pentapetalae</taxon>
        <taxon>asterids</taxon>
        <taxon>lamiids</taxon>
        <taxon>Solanales</taxon>
        <taxon>Solanaceae</taxon>
        <taxon>Nicotianoideae</taxon>
        <taxon>Nicotianeae</taxon>
        <taxon>Nicotiana</taxon>
    </lineage>
</organism>
<accession>A0A1J6J3T8</accession>
<dbReference type="PANTHER" id="PTHR34427:SF10">
    <property type="entry name" value="DUF4283 DOMAIN-CONTAINING PROTEIN"/>
    <property type="match status" value="1"/>
</dbReference>
<name>A0A1J6J3T8_NICAT</name>
<reference evidence="2" key="1">
    <citation type="submission" date="2016-11" db="EMBL/GenBank/DDBJ databases">
        <title>The genome of Nicotiana attenuata.</title>
        <authorList>
            <person name="Xu S."/>
            <person name="Brockmoeller T."/>
            <person name="Gaquerel E."/>
            <person name="Navarro A."/>
            <person name="Kuhl H."/>
            <person name="Gase K."/>
            <person name="Ling Z."/>
            <person name="Zhou W."/>
            <person name="Kreitzer C."/>
            <person name="Stanke M."/>
            <person name="Tang H."/>
            <person name="Lyons E."/>
            <person name="Pandey P."/>
            <person name="Pandey S.P."/>
            <person name="Timmermann B."/>
            <person name="Baldwin I.T."/>
        </authorList>
    </citation>
    <scope>NUCLEOTIDE SEQUENCE [LARGE SCALE GENOMIC DNA]</scope>
    <source>
        <strain evidence="2">UT</strain>
    </source>
</reference>
<dbReference type="Proteomes" id="UP000187609">
    <property type="component" value="Unassembled WGS sequence"/>
</dbReference>
<evidence type="ECO:0000259" key="1">
    <source>
        <dbReference type="Pfam" id="PF14111"/>
    </source>
</evidence>
<sequence length="90" mass="10198">NAAVVQEKRGAICISGESNHTQNELLSRSIVGSIPEGIIDIPTLSEIRHWTSNSWKQEHGVNIYEMGQNRFLFEFSSKITAEHVLKGEWF</sequence>
<dbReference type="EMBL" id="MJEQ01037185">
    <property type="protein sequence ID" value="OIT04535.1"/>
    <property type="molecule type" value="Genomic_DNA"/>
</dbReference>
<dbReference type="AlphaFoldDB" id="A0A1J6J3T8"/>
<evidence type="ECO:0000313" key="2">
    <source>
        <dbReference type="EMBL" id="OIT04535.1"/>
    </source>
</evidence>
<protein>
    <recommendedName>
        <fullName evidence="1">DUF4283 domain-containing protein</fullName>
    </recommendedName>
</protein>
<keyword evidence="3" id="KW-1185">Reference proteome</keyword>
<evidence type="ECO:0000313" key="3">
    <source>
        <dbReference type="Proteomes" id="UP000187609"/>
    </source>
</evidence>
<dbReference type="PANTHER" id="PTHR34427">
    <property type="entry name" value="DUF4283 DOMAIN PROTEIN"/>
    <property type="match status" value="1"/>
</dbReference>